<keyword evidence="12" id="KW-1185">Reference proteome</keyword>
<evidence type="ECO:0000256" key="3">
    <source>
        <dbReference type="ARBA" id="ARBA00022692"/>
    </source>
</evidence>
<dbReference type="GO" id="GO:0005743">
    <property type="term" value="C:mitochondrial inner membrane"/>
    <property type="evidence" value="ECO:0007669"/>
    <property type="project" value="UniProtKB-SubCell"/>
</dbReference>
<gene>
    <name evidence="11" type="ORF">C2857_002729</name>
</gene>
<evidence type="ECO:0000256" key="5">
    <source>
        <dbReference type="ARBA" id="ARBA00022792"/>
    </source>
</evidence>
<evidence type="ECO:0000313" key="12">
    <source>
        <dbReference type="Proteomes" id="UP000594364"/>
    </source>
</evidence>
<dbReference type="InterPro" id="IPR049562">
    <property type="entry name" value="SLC25A33/36-like"/>
</dbReference>
<dbReference type="PANTHER" id="PTHR45829:SF4">
    <property type="entry name" value="MITOCHONDRIAL CARRIER PROTEIN RIM2"/>
    <property type="match status" value="1"/>
</dbReference>
<dbReference type="Gene3D" id="1.50.40.10">
    <property type="entry name" value="Mitochondrial carrier domain"/>
    <property type="match status" value="1"/>
</dbReference>
<accession>A0A7S9KK35</accession>
<sequence>MCDQSEESLLMVTPSCSTTPPLQFKDCKIMVLQPAAEKSKAAQVQPWVHLIAGATGGMVTATITSPLDVLRTRLQSDLHRTPFLASDASNTRGRPIRNPFRHVYDTFCTIGTIRGREGWRGLFRGLGPSLAGVVPATAVKFYVYGNCKQLAVRYLDVRPDKPETRLPHGSG</sequence>
<dbReference type="InterPro" id="IPR018108">
    <property type="entry name" value="MCP_transmembrane"/>
</dbReference>
<dbReference type="InterPro" id="IPR023395">
    <property type="entry name" value="MCP_dom_sf"/>
</dbReference>
<keyword evidence="6" id="KW-1133">Transmembrane helix</keyword>
<dbReference type="PANTHER" id="PTHR45829">
    <property type="entry name" value="MITOCHONDRIAL CARRIER PROTEIN RIM2"/>
    <property type="match status" value="1"/>
</dbReference>
<keyword evidence="4" id="KW-0677">Repeat</keyword>
<dbReference type="Pfam" id="PF00153">
    <property type="entry name" value="Mito_carr"/>
    <property type="match status" value="1"/>
</dbReference>
<keyword evidence="5" id="KW-0999">Mitochondrion inner membrane</keyword>
<dbReference type="EMBL" id="CP031385">
    <property type="protein sequence ID" value="QPG93805.1"/>
    <property type="molecule type" value="Genomic_DNA"/>
</dbReference>
<comment type="subcellular location">
    <subcellularLocation>
        <location evidence="1">Mitochondrion inner membrane</location>
        <topology evidence="1">Multi-pass membrane protein</topology>
    </subcellularLocation>
</comment>
<dbReference type="Proteomes" id="UP000594364">
    <property type="component" value="Chromosome 1"/>
</dbReference>
<evidence type="ECO:0000256" key="10">
    <source>
        <dbReference type="RuleBase" id="RU000488"/>
    </source>
</evidence>
<evidence type="ECO:0000256" key="6">
    <source>
        <dbReference type="ARBA" id="ARBA00022989"/>
    </source>
</evidence>
<dbReference type="GO" id="GO:0015218">
    <property type="term" value="F:pyrimidine nucleotide transmembrane transporter activity"/>
    <property type="evidence" value="ECO:0007669"/>
    <property type="project" value="InterPro"/>
</dbReference>
<feature type="repeat" description="Solcar" evidence="9">
    <location>
        <begin position="44"/>
        <end position="150"/>
    </location>
</feature>
<dbReference type="AlphaFoldDB" id="A0A7S9KK35"/>
<evidence type="ECO:0000256" key="1">
    <source>
        <dbReference type="ARBA" id="ARBA00004448"/>
    </source>
</evidence>
<dbReference type="OrthoDB" id="269120at2759"/>
<comment type="similarity">
    <text evidence="10">Belongs to the mitochondrial carrier (TC 2.A.29) family.</text>
</comment>
<dbReference type="SUPFAM" id="SSF103506">
    <property type="entry name" value="Mitochondrial carrier"/>
    <property type="match status" value="1"/>
</dbReference>
<keyword evidence="7" id="KW-0496">Mitochondrion</keyword>
<name>A0A7S9KK35_EPIFF</name>
<evidence type="ECO:0000256" key="8">
    <source>
        <dbReference type="ARBA" id="ARBA00023136"/>
    </source>
</evidence>
<dbReference type="PROSITE" id="PS50920">
    <property type="entry name" value="SOLCAR"/>
    <property type="match status" value="1"/>
</dbReference>
<keyword evidence="2 10" id="KW-0813">Transport</keyword>
<protein>
    <submittedName>
        <fullName evidence="11">Uncharacterized protein</fullName>
    </submittedName>
</protein>
<keyword evidence="8 9" id="KW-0472">Membrane</keyword>
<evidence type="ECO:0000256" key="2">
    <source>
        <dbReference type="ARBA" id="ARBA00022448"/>
    </source>
</evidence>
<keyword evidence="3 9" id="KW-0812">Transmembrane</keyword>
<organism evidence="11 12">
    <name type="scientific">Epichloe festucae (strain Fl1)</name>
    <dbReference type="NCBI Taxonomy" id="877507"/>
    <lineage>
        <taxon>Eukaryota</taxon>
        <taxon>Fungi</taxon>
        <taxon>Dikarya</taxon>
        <taxon>Ascomycota</taxon>
        <taxon>Pezizomycotina</taxon>
        <taxon>Sordariomycetes</taxon>
        <taxon>Hypocreomycetidae</taxon>
        <taxon>Hypocreales</taxon>
        <taxon>Clavicipitaceae</taxon>
        <taxon>Epichloe</taxon>
    </lineage>
</organism>
<proteinExistence type="inferred from homology"/>
<evidence type="ECO:0000256" key="7">
    <source>
        <dbReference type="ARBA" id="ARBA00023128"/>
    </source>
</evidence>
<dbReference type="GO" id="GO:1990519">
    <property type="term" value="P:pyrimidine nucleotide import into mitochondrion"/>
    <property type="evidence" value="ECO:0007669"/>
    <property type="project" value="TreeGrafter"/>
</dbReference>
<evidence type="ECO:0000313" key="11">
    <source>
        <dbReference type="EMBL" id="QPG93805.1"/>
    </source>
</evidence>
<evidence type="ECO:0000256" key="9">
    <source>
        <dbReference type="PROSITE-ProRule" id="PRU00282"/>
    </source>
</evidence>
<evidence type="ECO:0000256" key="4">
    <source>
        <dbReference type="ARBA" id="ARBA00022737"/>
    </source>
</evidence>
<reference evidence="11 12" key="1">
    <citation type="journal article" date="2018" name="PLoS Genet.">
        <title>Repeat elements organise 3D genome structure and mediate transcription in the filamentous fungus Epichloe festucae.</title>
        <authorList>
            <person name="Winter D.J."/>
            <person name="Ganley A.R.D."/>
            <person name="Young C.A."/>
            <person name="Liachko I."/>
            <person name="Schardl C.L."/>
            <person name="Dupont P.Y."/>
            <person name="Berry D."/>
            <person name="Ram A."/>
            <person name="Scott B."/>
            <person name="Cox M.P."/>
        </authorList>
    </citation>
    <scope>NUCLEOTIDE SEQUENCE [LARGE SCALE GENOMIC DNA]</scope>
    <source>
        <strain evidence="11 12">Fl1</strain>
    </source>
</reference>